<dbReference type="EMBL" id="JASPKY010000104">
    <property type="protein sequence ID" value="KAK9737103.1"/>
    <property type="molecule type" value="Genomic_DNA"/>
</dbReference>
<sequence length="138" mass="15730">MTRRAAGLTIIELENTSLSRAITPSPITAEVFFQNLKVAHLTLRLFSSSFHLELKQKRAKRSTEFPNSWWPKRHKTDRRLVLIATLVHFLDPELLAEQIPDDGITLLKTHHSAVSNSPNLNIRIKNPITTNFNLVDVV</sequence>
<evidence type="ECO:0000313" key="1">
    <source>
        <dbReference type="EMBL" id="KAK9737103.1"/>
    </source>
</evidence>
<proteinExistence type="predicted"/>
<keyword evidence="2" id="KW-1185">Reference proteome</keyword>
<comment type="caution">
    <text evidence="1">The sequence shown here is derived from an EMBL/GenBank/DDBJ whole genome shotgun (WGS) entry which is preliminary data.</text>
</comment>
<accession>A0AAW1LRY5</accession>
<dbReference type="AlphaFoldDB" id="A0AAW1LRY5"/>
<organism evidence="1 2">
    <name type="scientific">Popillia japonica</name>
    <name type="common">Japanese beetle</name>
    <dbReference type="NCBI Taxonomy" id="7064"/>
    <lineage>
        <taxon>Eukaryota</taxon>
        <taxon>Metazoa</taxon>
        <taxon>Ecdysozoa</taxon>
        <taxon>Arthropoda</taxon>
        <taxon>Hexapoda</taxon>
        <taxon>Insecta</taxon>
        <taxon>Pterygota</taxon>
        <taxon>Neoptera</taxon>
        <taxon>Endopterygota</taxon>
        <taxon>Coleoptera</taxon>
        <taxon>Polyphaga</taxon>
        <taxon>Scarabaeiformia</taxon>
        <taxon>Scarabaeidae</taxon>
        <taxon>Rutelinae</taxon>
        <taxon>Popillia</taxon>
    </lineage>
</organism>
<protein>
    <submittedName>
        <fullName evidence="1">Uncharacterized protein</fullName>
    </submittedName>
</protein>
<gene>
    <name evidence="1" type="ORF">QE152_g10956</name>
</gene>
<dbReference type="Proteomes" id="UP001458880">
    <property type="component" value="Unassembled WGS sequence"/>
</dbReference>
<name>A0AAW1LRY5_POPJA</name>
<reference evidence="1 2" key="1">
    <citation type="journal article" date="2024" name="BMC Genomics">
        <title>De novo assembly and annotation of Popillia japonica's genome with initial clues to its potential as an invasive pest.</title>
        <authorList>
            <person name="Cucini C."/>
            <person name="Boschi S."/>
            <person name="Funari R."/>
            <person name="Cardaioli E."/>
            <person name="Iannotti N."/>
            <person name="Marturano G."/>
            <person name="Paoli F."/>
            <person name="Bruttini M."/>
            <person name="Carapelli A."/>
            <person name="Frati F."/>
            <person name="Nardi F."/>
        </authorList>
    </citation>
    <scope>NUCLEOTIDE SEQUENCE [LARGE SCALE GENOMIC DNA]</scope>
    <source>
        <strain evidence="1">DMR45628</strain>
    </source>
</reference>
<evidence type="ECO:0000313" key="2">
    <source>
        <dbReference type="Proteomes" id="UP001458880"/>
    </source>
</evidence>